<organism evidence="2 3">
    <name type="scientific">Coleofasciculus chthonoplastes PCC 7420</name>
    <dbReference type="NCBI Taxonomy" id="118168"/>
    <lineage>
        <taxon>Bacteria</taxon>
        <taxon>Bacillati</taxon>
        <taxon>Cyanobacteriota</taxon>
        <taxon>Cyanophyceae</taxon>
        <taxon>Coleofasciculales</taxon>
        <taxon>Coleofasciculaceae</taxon>
        <taxon>Coleofasciculus</taxon>
    </lineage>
</organism>
<reference evidence="2 3" key="1">
    <citation type="submission" date="2008-07" db="EMBL/GenBank/DDBJ databases">
        <authorList>
            <person name="Tandeau de Marsac N."/>
            <person name="Ferriera S."/>
            <person name="Johnson J."/>
            <person name="Kravitz S."/>
            <person name="Beeson K."/>
            <person name="Sutton G."/>
            <person name="Rogers Y.-H."/>
            <person name="Friedman R."/>
            <person name="Frazier M."/>
            <person name="Venter J.C."/>
        </authorList>
    </citation>
    <scope>NUCLEOTIDE SEQUENCE [LARGE SCALE GENOMIC DNA]</scope>
    <source>
        <strain evidence="2 3">PCC 7420</strain>
    </source>
</reference>
<dbReference type="Proteomes" id="UP000003835">
    <property type="component" value="Unassembled WGS sequence"/>
</dbReference>
<dbReference type="AlphaFoldDB" id="B4VJ74"/>
<name>B4VJ74_9CYAN</name>
<evidence type="ECO:0000313" key="3">
    <source>
        <dbReference type="Proteomes" id="UP000003835"/>
    </source>
</evidence>
<keyword evidence="3" id="KW-1185">Reference proteome</keyword>
<sequence length="70" mass="7851">MNVVPGQEVYSTTYYIAVDCQNQIYQVRFERFLDADGQTIEDYNYGEDGRGGVPNSGSPEEASLKFVCSK</sequence>
<proteinExistence type="predicted"/>
<accession>B4VJ74</accession>
<protein>
    <submittedName>
        <fullName evidence="2">Uncharacterized protein</fullName>
    </submittedName>
</protein>
<evidence type="ECO:0000256" key="1">
    <source>
        <dbReference type="SAM" id="MobiDB-lite"/>
    </source>
</evidence>
<gene>
    <name evidence="2" type="ORF">MC7420_8062</name>
</gene>
<dbReference type="EMBL" id="DS989842">
    <property type="protein sequence ID" value="EDX78324.1"/>
    <property type="molecule type" value="Genomic_DNA"/>
</dbReference>
<evidence type="ECO:0000313" key="2">
    <source>
        <dbReference type="EMBL" id="EDX78324.1"/>
    </source>
</evidence>
<dbReference type="HOGENOM" id="CLU_2750817_0_0_3"/>
<dbReference type="STRING" id="118168.MC7420_8062"/>
<feature type="region of interest" description="Disordered" evidence="1">
    <location>
        <begin position="46"/>
        <end position="70"/>
    </location>
</feature>
<dbReference type="RefSeq" id="WP_006098757.1">
    <property type="nucleotide sequence ID" value="NZ_DS989842.1"/>
</dbReference>